<dbReference type="PROSITE" id="PS51560">
    <property type="entry name" value="SAM_MT_NNT1"/>
    <property type="match status" value="1"/>
</dbReference>
<dbReference type="SUPFAM" id="SSF53335">
    <property type="entry name" value="S-adenosyl-L-methionine-dependent methyltransferases"/>
    <property type="match status" value="1"/>
</dbReference>
<comment type="function">
    <text evidence="5">S-adenosyl-L-methionine-dependent protein methyltransferase that trimethylates the N-terminal glycine 'Gly-2' of elongation factor 1-alpha, before also catalyzing the mono- and dimethylation of 'Lys-3'.</text>
</comment>
<dbReference type="HAMAP" id="MF_03223">
    <property type="entry name" value="Methyltr_EFM7"/>
    <property type="match status" value="1"/>
</dbReference>
<feature type="binding site" evidence="5">
    <location>
        <position position="55"/>
    </location>
    <ligand>
        <name>S-adenosyl-L-methionine</name>
        <dbReference type="ChEBI" id="CHEBI:59789"/>
    </ligand>
</feature>
<sequence>MSDDGSAPLDDLFTEPSDYYPPPPPPTQATHTLLDGREIKVSLVGHNPLWGHHLWNAGRVLATHFDTYPDLIRNKSVLELGAAAGLPSLVCALRGAQVVVATDYPDTDLIANLAANVERVRSMDGCGAVEAEGLLWGASPESVLSHLPKPAVGFDVLVLADLLFNHSEHAKLVLTLQQTLRKSPHARAYVYFTPYRPWLLEKDLAFFDVAREGGFRVEKVSETVMERVMFEEDRGDELLRRTVFGYELAWAEGV</sequence>
<evidence type="ECO:0000313" key="7">
    <source>
        <dbReference type="EMBL" id="KAF2397849.1"/>
    </source>
</evidence>
<keyword evidence="3 5" id="KW-0808">Transferase</keyword>
<comment type="similarity">
    <text evidence="5">Belongs to the class I-like SAM-binding methyltransferase superfamily. EFM7 family.</text>
</comment>
<organism evidence="7 8">
    <name type="scientific">Trichodelitschia bisporula</name>
    <dbReference type="NCBI Taxonomy" id="703511"/>
    <lineage>
        <taxon>Eukaryota</taxon>
        <taxon>Fungi</taxon>
        <taxon>Dikarya</taxon>
        <taxon>Ascomycota</taxon>
        <taxon>Pezizomycotina</taxon>
        <taxon>Dothideomycetes</taxon>
        <taxon>Dothideomycetes incertae sedis</taxon>
        <taxon>Phaeotrichales</taxon>
        <taxon>Phaeotrichaceae</taxon>
        <taxon>Trichodelitschia</taxon>
    </lineage>
</organism>
<dbReference type="PANTHER" id="PTHR14614:SF10">
    <property type="entry name" value="PROTEIN N-TERMINAL AND LYSINE N-METHYLTRANSFERASE EFM7"/>
    <property type="match status" value="1"/>
</dbReference>
<keyword evidence="1 5" id="KW-0963">Cytoplasm</keyword>
<comment type="subcellular location">
    <subcellularLocation>
        <location evidence="5">Cytoplasm</location>
    </subcellularLocation>
</comment>
<keyword evidence="8" id="KW-1185">Reference proteome</keyword>
<dbReference type="Pfam" id="PF10294">
    <property type="entry name" value="Methyltransf_16"/>
    <property type="match status" value="1"/>
</dbReference>
<evidence type="ECO:0000256" key="1">
    <source>
        <dbReference type="ARBA" id="ARBA00022490"/>
    </source>
</evidence>
<proteinExistence type="inferred from homology"/>
<dbReference type="GO" id="GO:0071885">
    <property type="term" value="F:N-terminal protein N-methyltransferase activity"/>
    <property type="evidence" value="ECO:0007669"/>
    <property type="project" value="UniProtKB-UniRule"/>
</dbReference>
<dbReference type="InterPro" id="IPR025784">
    <property type="entry name" value="EFM7"/>
</dbReference>
<dbReference type="Proteomes" id="UP000799640">
    <property type="component" value="Unassembled WGS sequence"/>
</dbReference>
<keyword evidence="2 5" id="KW-0489">Methyltransferase</keyword>
<dbReference type="PANTHER" id="PTHR14614">
    <property type="entry name" value="HEPATOCELLULAR CARCINOMA-ASSOCIATED ANTIGEN"/>
    <property type="match status" value="1"/>
</dbReference>
<feature type="region of interest" description="Disordered" evidence="6">
    <location>
        <begin position="1"/>
        <end position="27"/>
    </location>
</feature>
<evidence type="ECO:0000256" key="5">
    <source>
        <dbReference type="HAMAP-Rule" id="MF_03223"/>
    </source>
</evidence>
<evidence type="ECO:0000256" key="3">
    <source>
        <dbReference type="ARBA" id="ARBA00022679"/>
    </source>
</evidence>
<feature type="binding site" evidence="5">
    <location>
        <position position="103"/>
    </location>
    <ligand>
        <name>S-adenosyl-L-methionine</name>
        <dbReference type="ChEBI" id="CHEBI:59789"/>
    </ligand>
</feature>
<reference evidence="7" key="1">
    <citation type="journal article" date="2020" name="Stud. Mycol.">
        <title>101 Dothideomycetes genomes: a test case for predicting lifestyles and emergence of pathogens.</title>
        <authorList>
            <person name="Haridas S."/>
            <person name="Albert R."/>
            <person name="Binder M."/>
            <person name="Bloem J."/>
            <person name="Labutti K."/>
            <person name="Salamov A."/>
            <person name="Andreopoulos B."/>
            <person name="Baker S."/>
            <person name="Barry K."/>
            <person name="Bills G."/>
            <person name="Bluhm B."/>
            <person name="Cannon C."/>
            <person name="Castanera R."/>
            <person name="Culley D."/>
            <person name="Daum C."/>
            <person name="Ezra D."/>
            <person name="Gonzalez J."/>
            <person name="Henrissat B."/>
            <person name="Kuo A."/>
            <person name="Liang C."/>
            <person name="Lipzen A."/>
            <person name="Lutzoni F."/>
            <person name="Magnuson J."/>
            <person name="Mondo S."/>
            <person name="Nolan M."/>
            <person name="Ohm R."/>
            <person name="Pangilinan J."/>
            <person name="Park H.-J."/>
            <person name="Ramirez L."/>
            <person name="Alfaro M."/>
            <person name="Sun H."/>
            <person name="Tritt A."/>
            <person name="Yoshinaga Y."/>
            <person name="Zwiers L.-H."/>
            <person name="Turgeon B."/>
            <person name="Goodwin S."/>
            <person name="Spatafora J."/>
            <person name="Crous P."/>
            <person name="Grigoriev I."/>
        </authorList>
    </citation>
    <scope>NUCLEOTIDE SEQUENCE</scope>
    <source>
        <strain evidence="7">CBS 262.69</strain>
    </source>
</reference>
<feature type="binding site" evidence="5">
    <location>
        <position position="160"/>
    </location>
    <ligand>
        <name>S-adenosyl-L-methionine</name>
        <dbReference type="ChEBI" id="CHEBI:59789"/>
    </ligand>
</feature>
<feature type="binding site" evidence="5">
    <location>
        <begin position="81"/>
        <end position="83"/>
    </location>
    <ligand>
        <name>S-adenosyl-L-methionine</name>
        <dbReference type="ChEBI" id="CHEBI:59789"/>
    </ligand>
</feature>
<dbReference type="EMBL" id="ML996702">
    <property type="protein sequence ID" value="KAF2397849.1"/>
    <property type="molecule type" value="Genomic_DNA"/>
</dbReference>
<gene>
    <name evidence="5" type="primary">EFM7</name>
    <name evidence="7" type="ORF">EJ06DRAFT_558817</name>
</gene>
<name>A0A6G1HPT2_9PEZI</name>
<dbReference type="GO" id="GO:0032259">
    <property type="term" value="P:methylation"/>
    <property type="evidence" value="ECO:0007669"/>
    <property type="project" value="UniProtKB-KW"/>
</dbReference>
<dbReference type="InterPro" id="IPR029063">
    <property type="entry name" value="SAM-dependent_MTases_sf"/>
</dbReference>
<dbReference type="EC" id="2.1.1.-" evidence="5"/>
<evidence type="ECO:0000313" key="8">
    <source>
        <dbReference type="Proteomes" id="UP000799640"/>
    </source>
</evidence>
<evidence type="ECO:0000256" key="4">
    <source>
        <dbReference type="ARBA" id="ARBA00022691"/>
    </source>
</evidence>
<evidence type="ECO:0000256" key="6">
    <source>
        <dbReference type="SAM" id="MobiDB-lite"/>
    </source>
</evidence>
<protein>
    <recommendedName>
        <fullName evidence="5">Protein N-terminal and lysine N-methyltransferase EFM7</fullName>
        <ecNumber evidence="5">2.1.1.-</ecNumber>
    </recommendedName>
    <alternativeName>
        <fullName evidence="5">Elongation factor methyltransferase 7</fullName>
    </alternativeName>
</protein>
<dbReference type="OrthoDB" id="46564at2759"/>
<accession>A0A6G1HPT2</accession>
<feature type="binding site" evidence="5">
    <location>
        <position position="136"/>
    </location>
    <ligand>
        <name>S-adenosyl-L-methionine</name>
        <dbReference type="ChEBI" id="CHEBI:59789"/>
    </ligand>
</feature>
<evidence type="ECO:0000256" key="2">
    <source>
        <dbReference type="ARBA" id="ARBA00022603"/>
    </source>
</evidence>
<dbReference type="Gene3D" id="3.40.50.150">
    <property type="entry name" value="Vaccinia Virus protein VP39"/>
    <property type="match status" value="1"/>
</dbReference>
<keyword evidence="4 5" id="KW-0949">S-adenosyl-L-methionine</keyword>
<dbReference type="GO" id="GO:0016279">
    <property type="term" value="F:protein-lysine N-methyltransferase activity"/>
    <property type="evidence" value="ECO:0007669"/>
    <property type="project" value="UniProtKB-UniRule"/>
</dbReference>
<dbReference type="GO" id="GO:0005737">
    <property type="term" value="C:cytoplasm"/>
    <property type="evidence" value="ECO:0007669"/>
    <property type="project" value="UniProtKB-SubCell"/>
</dbReference>
<dbReference type="AlphaFoldDB" id="A0A6G1HPT2"/>
<dbReference type="InterPro" id="IPR019410">
    <property type="entry name" value="Methyltransf_16"/>
</dbReference>